<feature type="domain" description="Transposase IS4-like" evidence="2">
    <location>
        <begin position="37"/>
        <end position="179"/>
    </location>
</feature>
<dbReference type="PANTHER" id="PTHR30007:SF1">
    <property type="entry name" value="BLR1914 PROTEIN"/>
    <property type="match status" value="1"/>
</dbReference>
<gene>
    <name evidence="3" type="ORF">HLH48_22810</name>
</gene>
<evidence type="ECO:0000256" key="1">
    <source>
        <dbReference type="SAM" id="MobiDB-lite"/>
    </source>
</evidence>
<accession>A0A7W4IHE2</accession>
<dbReference type="EMBL" id="JABEQJ010000084">
    <property type="protein sequence ID" value="MBB2162908.1"/>
    <property type="molecule type" value="Genomic_DNA"/>
</dbReference>
<dbReference type="AlphaFoldDB" id="A0A7W4IHE2"/>
<dbReference type="InterPro" id="IPR002559">
    <property type="entry name" value="Transposase_11"/>
</dbReference>
<protein>
    <submittedName>
        <fullName evidence="3">IS5 family transposase</fullName>
    </submittedName>
</protein>
<reference evidence="3 4" key="1">
    <citation type="submission" date="2020-04" db="EMBL/GenBank/DDBJ databases">
        <title>Description of novel Gluconacetobacter.</title>
        <authorList>
            <person name="Sombolestani A."/>
        </authorList>
    </citation>
    <scope>NUCLEOTIDE SEQUENCE [LARGE SCALE GENOMIC DNA]</scope>
    <source>
        <strain evidence="3 4">LMG 19747</strain>
    </source>
</reference>
<dbReference type="Pfam" id="PF01609">
    <property type="entry name" value="DDE_Tnp_1"/>
    <property type="match status" value="1"/>
</dbReference>
<dbReference type="GO" id="GO:0003677">
    <property type="term" value="F:DNA binding"/>
    <property type="evidence" value="ECO:0007669"/>
    <property type="project" value="InterPro"/>
</dbReference>
<dbReference type="GO" id="GO:0006313">
    <property type="term" value="P:DNA transposition"/>
    <property type="evidence" value="ECO:0007669"/>
    <property type="project" value="InterPro"/>
</dbReference>
<dbReference type="Proteomes" id="UP000589085">
    <property type="component" value="Unassembled WGS sequence"/>
</dbReference>
<name>A0A7W4IHE2_9PROT</name>
<evidence type="ECO:0000313" key="4">
    <source>
        <dbReference type="Proteomes" id="UP000589085"/>
    </source>
</evidence>
<sequence length="189" mass="21199">MGQASSGITDPPAPGGSTGLEPGLHGQRVHCGKKGGETTGPNPTDRGRPGPKRHIVTDRQGIPLTVLLSGANVHDSRMLEPLLDALPPVHEKTGRPRRRPEKLHTDKGYDYRRCRLACSRRGIRHRIARKGIESSSHPGKHRWVVERTFAWISRFRRLAVRYERRADIHLALTTIACSIICFRALKTWF</sequence>
<evidence type="ECO:0000313" key="3">
    <source>
        <dbReference type="EMBL" id="MBB2162908.1"/>
    </source>
</evidence>
<feature type="region of interest" description="Disordered" evidence="1">
    <location>
        <begin position="1"/>
        <end position="58"/>
    </location>
</feature>
<organism evidence="3 4">
    <name type="scientific">Gluconacetobacter sacchari</name>
    <dbReference type="NCBI Taxonomy" id="92759"/>
    <lineage>
        <taxon>Bacteria</taxon>
        <taxon>Pseudomonadati</taxon>
        <taxon>Pseudomonadota</taxon>
        <taxon>Alphaproteobacteria</taxon>
        <taxon>Acetobacterales</taxon>
        <taxon>Acetobacteraceae</taxon>
        <taxon>Gluconacetobacter</taxon>
    </lineage>
</organism>
<dbReference type="GO" id="GO:0004803">
    <property type="term" value="F:transposase activity"/>
    <property type="evidence" value="ECO:0007669"/>
    <property type="project" value="InterPro"/>
</dbReference>
<dbReference type="PANTHER" id="PTHR30007">
    <property type="entry name" value="PHP DOMAIN PROTEIN"/>
    <property type="match status" value="1"/>
</dbReference>
<dbReference type="NCBIfam" id="NF033580">
    <property type="entry name" value="transpos_IS5_3"/>
    <property type="match status" value="1"/>
</dbReference>
<evidence type="ECO:0000259" key="2">
    <source>
        <dbReference type="Pfam" id="PF01609"/>
    </source>
</evidence>
<comment type="caution">
    <text evidence="3">The sequence shown here is derived from an EMBL/GenBank/DDBJ whole genome shotgun (WGS) entry which is preliminary data.</text>
</comment>
<proteinExistence type="predicted"/>